<dbReference type="OrthoDB" id="737117at2759"/>
<dbReference type="EMBL" id="CM009308">
    <property type="protein sequence ID" value="PNS91245.1"/>
    <property type="molecule type" value="Genomic_DNA"/>
</dbReference>
<feature type="domain" description="Trichome birefringence-like N-terminal" evidence="8">
    <location>
        <begin position="104"/>
        <end position="157"/>
    </location>
</feature>
<evidence type="ECO:0000313" key="9">
    <source>
        <dbReference type="EMBL" id="PNS91245.1"/>
    </source>
</evidence>
<dbReference type="InterPro" id="IPR026057">
    <property type="entry name" value="TBL_C"/>
</dbReference>
<accession>A0A2K1WRU6</accession>
<evidence type="ECO:0000256" key="5">
    <source>
        <dbReference type="ARBA" id="ARBA00022989"/>
    </source>
</evidence>
<dbReference type="SMR" id="A0A2K1WRU6"/>
<keyword evidence="6" id="KW-0472">Membrane</keyword>
<dbReference type="Gramene" id="Potri.019G090000.1.v4.1">
    <property type="protein sequence ID" value="Potri.019G090000.1.v4.1"/>
    <property type="gene ID" value="Potri.019G090000.v4.1"/>
</dbReference>
<comment type="similarity">
    <text evidence="2">Belongs to the PC-esterase family. TBL subfamily.</text>
</comment>
<keyword evidence="10" id="KW-1185">Reference proteome</keyword>
<feature type="domain" description="Trichome birefringence-like C-terminal" evidence="7">
    <location>
        <begin position="158"/>
        <end position="430"/>
    </location>
</feature>
<evidence type="ECO:0000313" key="10">
    <source>
        <dbReference type="Proteomes" id="UP000006729"/>
    </source>
</evidence>
<evidence type="ECO:0000256" key="2">
    <source>
        <dbReference type="ARBA" id="ARBA00007727"/>
    </source>
</evidence>
<gene>
    <name evidence="9" type="ORF">POPTR_019G090000</name>
</gene>
<dbReference type="InterPro" id="IPR029962">
    <property type="entry name" value="TBL"/>
</dbReference>
<dbReference type="PANTHER" id="PTHR32285">
    <property type="entry name" value="PROTEIN TRICHOME BIREFRINGENCE-LIKE 9-RELATED"/>
    <property type="match status" value="1"/>
</dbReference>
<dbReference type="InParanoid" id="A0A2K1WRU6"/>
<dbReference type="Proteomes" id="UP000006729">
    <property type="component" value="Chromosome 19"/>
</dbReference>
<dbReference type="InterPro" id="IPR025846">
    <property type="entry name" value="TBL_N"/>
</dbReference>
<evidence type="ECO:0000256" key="1">
    <source>
        <dbReference type="ARBA" id="ARBA00004167"/>
    </source>
</evidence>
<dbReference type="GO" id="GO:0016020">
    <property type="term" value="C:membrane"/>
    <property type="evidence" value="ECO:0007669"/>
    <property type="project" value="UniProtKB-SubCell"/>
</dbReference>
<keyword evidence="4" id="KW-0735">Signal-anchor</keyword>
<dbReference type="Gramene" id="Potri.019G090000.2.v4.1">
    <property type="protein sequence ID" value="Potri.019G090000.2.v4.1"/>
    <property type="gene ID" value="Potri.019G090000.v4.1"/>
</dbReference>
<evidence type="ECO:0000259" key="8">
    <source>
        <dbReference type="Pfam" id="PF14416"/>
    </source>
</evidence>
<evidence type="ECO:0000256" key="6">
    <source>
        <dbReference type="ARBA" id="ARBA00023136"/>
    </source>
</evidence>
<name>A0A2K1WRU6_POPTR</name>
<evidence type="ECO:0000259" key="7">
    <source>
        <dbReference type="Pfam" id="PF13839"/>
    </source>
</evidence>
<keyword evidence="5" id="KW-1133">Transmembrane helix</keyword>
<comment type="subcellular location">
    <subcellularLocation>
        <location evidence="1">Membrane</location>
        <topology evidence="1">Single-pass membrane protein</topology>
    </subcellularLocation>
</comment>
<dbReference type="Pfam" id="PF13839">
    <property type="entry name" value="PC-Esterase"/>
    <property type="match status" value="1"/>
</dbReference>
<keyword evidence="3" id="KW-0812">Transmembrane</keyword>
<dbReference type="PANTHER" id="PTHR32285:SF38">
    <property type="entry name" value="OS01G0614300 PROTEIN"/>
    <property type="match status" value="1"/>
</dbReference>
<reference evidence="9 10" key="1">
    <citation type="journal article" date="2006" name="Science">
        <title>The genome of black cottonwood, Populus trichocarpa (Torr. &amp; Gray).</title>
        <authorList>
            <person name="Tuskan G.A."/>
            <person name="Difazio S."/>
            <person name="Jansson S."/>
            <person name="Bohlmann J."/>
            <person name="Grigoriev I."/>
            <person name="Hellsten U."/>
            <person name="Putnam N."/>
            <person name="Ralph S."/>
            <person name="Rombauts S."/>
            <person name="Salamov A."/>
            <person name="Schein J."/>
            <person name="Sterck L."/>
            <person name="Aerts A."/>
            <person name="Bhalerao R.R."/>
            <person name="Bhalerao R.P."/>
            <person name="Blaudez D."/>
            <person name="Boerjan W."/>
            <person name="Brun A."/>
            <person name="Brunner A."/>
            <person name="Busov V."/>
            <person name="Campbell M."/>
            <person name="Carlson J."/>
            <person name="Chalot M."/>
            <person name="Chapman J."/>
            <person name="Chen G.L."/>
            <person name="Cooper D."/>
            <person name="Coutinho P.M."/>
            <person name="Couturier J."/>
            <person name="Covert S."/>
            <person name="Cronk Q."/>
            <person name="Cunningham R."/>
            <person name="Davis J."/>
            <person name="Degroeve S."/>
            <person name="Dejardin A."/>
            <person name="Depamphilis C."/>
            <person name="Detter J."/>
            <person name="Dirks B."/>
            <person name="Dubchak I."/>
            <person name="Duplessis S."/>
            <person name="Ehlting J."/>
            <person name="Ellis B."/>
            <person name="Gendler K."/>
            <person name="Goodstein D."/>
            <person name="Gribskov M."/>
            <person name="Grimwood J."/>
            <person name="Groover A."/>
            <person name="Gunter L."/>
            <person name="Hamberger B."/>
            <person name="Heinze B."/>
            <person name="Helariutta Y."/>
            <person name="Henrissat B."/>
            <person name="Holligan D."/>
            <person name="Holt R."/>
            <person name="Huang W."/>
            <person name="Islam-Faridi N."/>
            <person name="Jones S."/>
            <person name="Jones-Rhoades M."/>
            <person name="Jorgensen R."/>
            <person name="Joshi C."/>
            <person name="Kangasjarvi J."/>
            <person name="Karlsson J."/>
            <person name="Kelleher C."/>
            <person name="Kirkpatrick R."/>
            <person name="Kirst M."/>
            <person name="Kohler A."/>
            <person name="Kalluri U."/>
            <person name="Larimer F."/>
            <person name="Leebens-Mack J."/>
            <person name="Leple J.C."/>
            <person name="Locascio P."/>
            <person name="Lou Y."/>
            <person name="Lucas S."/>
            <person name="Martin F."/>
            <person name="Montanini B."/>
            <person name="Napoli C."/>
            <person name="Nelson D.R."/>
            <person name="Nelson C."/>
            <person name="Nieminen K."/>
            <person name="Nilsson O."/>
            <person name="Pereda V."/>
            <person name="Peter G."/>
            <person name="Philippe R."/>
            <person name="Pilate G."/>
            <person name="Poliakov A."/>
            <person name="Razumovskaya J."/>
            <person name="Richardson P."/>
            <person name="Rinaldi C."/>
            <person name="Ritland K."/>
            <person name="Rouze P."/>
            <person name="Ryaboy D."/>
            <person name="Schmutz J."/>
            <person name="Schrader J."/>
            <person name="Segerman B."/>
            <person name="Shin H."/>
            <person name="Siddiqui A."/>
            <person name="Sterky F."/>
            <person name="Terry A."/>
            <person name="Tsai C.J."/>
            <person name="Uberbacher E."/>
            <person name="Unneberg P."/>
            <person name="Vahala J."/>
            <person name="Wall K."/>
            <person name="Wessler S."/>
            <person name="Yang G."/>
            <person name="Yin T."/>
            <person name="Douglas C."/>
            <person name="Marra M."/>
            <person name="Sandberg G."/>
            <person name="Van de Peer Y."/>
            <person name="Rokhsar D."/>
        </authorList>
    </citation>
    <scope>NUCLEOTIDE SEQUENCE [LARGE SCALE GENOMIC DNA]</scope>
    <source>
        <strain evidence="10">cv. Nisqually</strain>
    </source>
</reference>
<evidence type="ECO:0000256" key="4">
    <source>
        <dbReference type="ARBA" id="ARBA00022968"/>
    </source>
</evidence>
<dbReference type="GO" id="GO:0005794">
    <property type="term" value="C:Golgi apparatus"/>
    <property type="evidence" value="ECO:0000318"/>
    <property type="project" value="GO_Central"/>
</dbReference>
<organism evidence="9 10">
    <name type="scientific">Populus trichocarpa</name>
    <name type="common">Western balsam poplar</name>
    <name type="synonym">Populus balsamifera subsp. trichocarpa</name>
    <dbReference type="NCBI Taxonomy" id="3694"/>
    <lineage>
        <taxon>Eukaryota</taxon>
        <taxon>Viridiplantae</taxon>
        <taxon>Streptophyta</taxon>
        <taxon>Embryophyta</taxon>
        <taxon>Tracheophyta</taxon>
        <taxon>Spermatophyta</taxon>
        <taxon>Magnoliopsida</taxon>
        <taxon>eudicotyledons</taxon>
        <taxon>Gunneridae</taxon>
        <taxon>Pentapetalae</taxon>
        <taxon>rosids</taxon>
        <taxon>fabids</taxon>
        <taxon>Malpighiales</taxon>
        <taxon>Salicaceae</taxon>
        <taxon>Saliceae</taxon>
        <taxon>Populus</taxon>
    </lineage>
</organism>
<dbReference type="Pfam" id="PF14416">
    <property type="entry name" value="PMR5N"/>
    <property type="match status" value="1"/>
</dbReference>
<dbReference type="OMA" id="IAMKTWA"/>
<dbReference type="AlphaFoldDB" id="A0A2K1WRU6"/>
<dbReference type="GO" id="GO:0016413">
    <property type="term" value="F:O-acetyltransferase activity"/>
    <property type="evidence" value="ECO:0000318"/>
    <property type="project" value="GO_Central"/>
</dbReference>
<proteinExistence type="inferred from homology"/>
<sequence length="444" mass="51273">MDLSTTLKKHKHTEGMEAGSSTIGKNWRLCIFASFMSFIVLMFFQKQCQNSPKLSSLLNVGVSMSMSSLTSTSSELLESTNLVKNESTNLVENDLNPMKEEEVKCNIFDGKWVYEPEGGPQHTAAECPFLSEQVSCQRNGRPDFEYEKWSWEAKDCDVPRFNGIDMLERLRGKRVIIVGDSLNRNQWESLACLLYSAIPSSQAHVDVRGGVYKVFKAKDYNCSVEFYWSPFLVRLKQENGSRILRLDKLSPLAKKWRGADVMVFNTAHWWVHSGKVKSWDLFQYKGKLVEEMEIESALRKGMRTWARWIDHHVDASKTTVFFRSISPQHQGKQWCYNITQPNMDESYVSAFPKPMKEIIEITIRSMMIPVRYLNITKLSGYRRDAHPALYARKQEKLLKTEQQLQEESHPDCSHWCLPGLPDTWNRLLYASLVLDTSDSKHLVV</sequence>
<protein>
    <submittedName>
        <fullName evidence="9">Uncharacterized protein</fullName>
    </submittedName>
</protein>
<evidence type="ECO:0000256" key="3">
    <source>
        <dbReference type="ARBA" id="ARBA00022692"/>
    </source>
</evidence>